<evidence type="ECO:0000313" key="2">
    <source>
        <dbReference type="Proteomes" id="UP000317909"/>
    </source>
</evidence>
<dbReference type="EMBL" id="CP036339">
    <property type="protein sequence ID" value="QDT70922.1"/>
    <property type="molecule type" value="Genomic_DNA"/>
</dbReference>
<evidence type="ECO:0000313" key="1">
    <source>
        <dbReference type="EMBL" id="QDT70922.1"/>
    </source>
</evidence>
<protein>
    <submittedName>
        <fullName evidence="1">Uncharacterized protein</fullName>
    </submittedName>
</protein>
<accession>A0A517TRC2</accession>
<reference evidence="1 2" key="1">
    <citation type="submission" date="2019-02" db="EMBL/GenBank/DDBJ databases">
        <title>Deep-cultivation of Planctomycetes and their phenomic and genomic characterization uncovers novel biology.</title>
        <authorList>
            <person name="Wiegand S."/>
            <person name="Jogler M."/>
            <person name="Boedeker C."/>
            <person name="Pinto D."/>
            <person name="Vollmers J."/>
            <person name="Rivas-Marin E."/>
            <person name="Kohn T."/>
            <person name="Peeters S.H."/>
            <person name="Heuer A."/>
            <person name="Rast P."/>
            <person name="Oberbeckmann S."/>
            <person name="Bunk B."/>
            <person name="Jeske O."/>
            <person name="Meyerdierks A."/>
            <person name="Storesund J.E."/>
            <person name="Kallscheuer N."/>
            <person name="Luecker S."/>
            <person name="Lage O.M."/>
            <person name="Pohl T."/>
            <person name="Merkel B.J."/>
            <person name="Hornburger P."/>
            <person name="Mueller R.-W."/>
            <person name="Bruemmer F."/>
            <person name="Labrenz M."/>
            <person name="Spormann A.M."/>
            <person name="Op den Camp H."/>
            <person name="Overmann J."/>
            <person name="Amann R."/>
            <person name="Jetten M.S.M."/>
            <person name="Mascher T."/>
            <person name="Medema M.H."/>
            <person name="Devos D.P."/>
            <person name="Kaster A.-K."/>
            <person name="Ovreas L."/>
            <person name="Rohde M."/>
            <person name="Galperin M.Y."/>
            <person name="Jogler C."/>
        </authorList>
    </citation>
    <scope>NUCLEOTIDE SEQUENCE [LARGE SCALE GENOMIC DNA]</scope>
    <source>
        <strain evidence="1 2">I41</strain>
    </source>
</reference>
<proteinExistence type="predicted"/>
<organism evidence="1 2">
    <name type="scientific">Lacipirellula limnantheis</name>
    <dbReference type="NCBI Taxonomy" id="2528024"/>
    <lineage>
        <taxon>Bacteria</taxon>
        <taxon>Pseudomonadati</taxon>
        <taxon>Planctomycetota</taxon>
        <taxon>Planctomycetia</taxon>
        <taxon>Pirellulales</taxon>
        <taxon>Lacipirellulaceae</taxon>
        <taxon>Lacipirellula</taxon>
    </lineage>
</organism>
<keyword evidence="2" id="KW-1185">Reference proteome</keyword>
<gene>
    <name evidence="1" type="ORF">I41_00750</name>
</gene>
<name>A0A517TRC2_9BACT</name>
<dbReference type="Proteomes" id="UP000317909">
    <property type="component" value="Chromosome"/>
</dbReference>
<dbReference type="KEGG" id="llh:I41_00750"/>
<sequence length="337" mass="37679">MAWVAIGCAVSYARELSSVDPLLQAAQWAEEIRVDESDVGEPDFEVNDELPYCGDAVEMAEIIELNPRRRGRWIVLTELTTLFPSYSTTTIASANDEPIFGPRVSLGWESAAGFGVRGRGWGFDTAVNAEGSPIPAASYYYYYDYASPLQVTSHEINFRGGRFDLDLYKRFEHSTGYLAIGASLTAAQLTLRENYTATQNGYYYQTIYNFPYSYSYPVHYTTTYQGEGVVRNRGGGLGLLVEGSHRFYETSLHEWSIFSRGRVAYLIGQWELPYSSALTEGDGNMLLGEAALGLEYRLKLRRADLVAQCSFEVQTWNVSIADRINFAGVTNGIGLEW</sequence>
<dbReference type="AlphaFoldDB" id="A0A517TRC2"/>